<evidence type="ECO:0000313" key="1">
    <source>
        <dbReference type="EnsemblPlants" id="AVESA.00010b.r2.2CG0271010.1.CDS"/>
    </source>
</evidence>
<dbReference type="EnsemblPlants" id="AVESA.00010b.r2.2CG0271010.1">
    <property type="protein sequence ID" value="AVESA.00010b.r2.2CG0271010.1.CDS"/>
    <property type="gene ID" value="AVESA.00010b.r2.2CG0271010"/>
</dbReference>
<proteinExistence type="predicted"/>
<reference evidence="1" key="2">
    <citation type="submission" date="2025-09" db="UniProtKB">
        <authorList>
            <consortium name="EnsemblPlants"/>
        </authorList>
    </citation>
    <scope>IDENTIFICATION</scope>
</reference>
<sequence length="281" mass="30899">MIKNAVSSLMVRLLHLPPAPTYRPLLLPLHPPRFRVAASALPPLAAMSTTAQQAVADQKRAVRSDVRRALKALSPDQRASEDLAIQSNILNSSWFKASKRLCAYISCAQLREVDTAKILKEVLSPNSEHDGQAKDIYVPRVEDKNRNMRMFKITTMDDLIKNSMNILEPSPLDASGNAREDVLSASSPVDLLLLPGLAFDRTGRRLGRGGGYYDTFLMRYQELAKEKGWSQPLLVALSYSAQILDEGIIPVNSTDVPIDALVTSSGIIPISPAALERVQRS</sequence>
<protein>
    <submittedName>
        <fullName evidence="1">Uncharacterized protein</fullName>
    </submittedName>
</protein>
<evidence type="ECO:0000313" key="2">
    <source>
        <dbReference type="Proteomes" id="UP001732700"/>
    </source>
</evidence>
<keyword evidence="2" id="KW-1185">Reference proteome</keyword>
<dbReference type="Proteomes" id="UP001732700">
    <property type="component" value="Chromosome 2C"/>
</dbReference>
<accession>A0ACD5ULY5</accession>
<reference evidence="1" key="1">
    <citation type="submission" date="2021-05" db="EMBL/GenBank/DDBJ databases">
        <authorList>
            <person name="Scholz U."/>
            <person name="Mascher M."/>
            <person name="Fiebig A."/>
        </authorList>
    </citation>
    <scope>NUCLEOTIDE SEQUENCE [LARGE SCALE GENOMIC DNA]</scope>
</reference>
<name>A0ACD5ULY5_AVESA</name>
<organism evidence="1 2">
    <name type="scientific">Avena sativa</name>
    <name type="common">Oat</name>
    <dbReference type="NCBI Taxonomy" id="4498"/>
    <lineage>
        <taxon>Eukaryota</taxon>
        <taxon>Viridiplantae</taxon>
        <taxon>Streptophyta</taxon>
        <taxon>Embryophyta</taxon>
        <taxon>Tracheophyta</taxon>
        <taxon>Spermatophyta</taxon>
        <taxon>Magnoliopsida</taxon>
        <taxon>Liliopsida</taxon>
        <taxon>Poales</taxon>
        <taxon>Poaceae</taxon>
        <taxon>BOP clade</taxon>
        <taxon>Pooideae</taxon>
        <taxon>Poodae</taxon>
        <taxon>Poeae</taxon>
        <taxon>Poeae Chloroplast Group 1 (Aveneae type)</taxon>
        <taxon>Aveninae</taxon>
        <taxon>Avena</taxon>
    </lineage>
</organism>